<keyword evidence="3" id="KW-1185">Reference proteome</keyword>
<keyword evidence="1" id="KW-0472">Membrane</keyword>
<keyword evidence="1" id="KW-1133">Transmembrane helix</keyword>
<dbReference type="EMBL" id="JACHIR010000003">
    <property type="protein sequence ID" value="MBB5897501.1"/>
    <property type="molecule type" value="Genomic_DNA"/>
</dbReference>
<reference evidence="2 3" key="1">
    <citation type="submission" date="2020-08" db="EMBL/GenBank/DDBJ databases">
        <title>Sequencing the genomes of 1000 actinobacteria strains.</title>
        <authorList>
            <person name="Klenk H.-P."/>
        </authorList>
    </citation>
    <scope>NUCLEOTIDE SEQUENCE [LARGE SCALE GENOMIC DNA]</scope>
    <source>
        <strain evidence="2 3">DSM 43851</strain>
    </source>
</reference>
<dbReference type="SUPFAM" id="SSF50998">
    <property type="entry name" value="Quinoprotein alcohol dehydrogenase-like"/>
    <property type="match status" value="1"/>
</dbReference>
<feature type="transmembrane region" description="Helical" evidence="1">
    <location>
        <begin position="106"/>
        <end position="126"/>
    </location>
</feature>
<proteinExistence type="predicted"/>
<gene>
    <name evidence="2" type="ORF">BJ998_008760</name>
</gene>
<accession>A0A7W9NMG6</accession>
<protein>
    <submittedName>
        <fullName evidence="2">Uncharacterized protein</fullName>
    </submittedName>
</protein>
<evidence type="ECO:0000313" key="3">
    <source>
        <dbReference type="Proteomes" id="UP000585638"/>
    </source>
</evidence>
<dbReference type="Proteomes" id="UP000585638">
    <property type="component" value="Unassembled WGS sequence"/>
</dbReference>
<keyword evidence="1" id="KW-0812">Transmembrane</keyword>
<evidence type="ECO:0000256" key="1">
    <source>
        <dbReference type="SAM" id="Phobius"/>
    </source>
</evidence>
<dbReference type="InterPro" id="IPR011047">
    <property type="entry name" value="Quinoprotein_ADH-like_sf"/>
</dbReference>
<dbReference type="Gene3D" id="2.130.10.10">
    <property type="entry name" value="YVTN repeat-like/Quinoprotein amine dehydrogenase"/>
    <property type="match status" value="1"/>
</dbReference>
<dbReference type="AlphaFoldDB" id="A0A7W9NMG6"/>
<name>A0A7W9NMG6_9PSEU</name>
<dbReference type="InterPro" id="IPR015943">
    <property type="entry name" value="WD40/YVTN_repeat-like_dom_sf"/>
</dbReference>
<evidence type="ECO:0000313" key="2">
    <source>
        <dbReference type="EMBL" id="MBB5897501.1"/>
    </source>
</evidence>
<feature type="transmembrane region" description="Helical" evidence="1">
    <location>
        <begin position="133"/>
        <end position="153"/>
    </location>
</feature>
<comment type="caution">
    <text evidence="2">The sequence shown here is derived from an EMBL/GenBank/DDBJ whole genome shotgun (WGS) entry which is preliminary data.</text>
</comment>
<feature type="transmembrane region" description="Helical" evidence="1">
    <location>
        <begin position="57"/>
        <end position="86"/>
    </location>
</feature>
<dbReference type="RefSeq" id="WP_184869971.1">
    <property type="nucleotide sequence ID" value="NZ_JACHIR010000003.1"/>
</dbReference>
<organism evidence="2 3">
    <name type="scientific">Kutzneria kofuensis</name>
    <dbReference type="NCBI Taxonomy" id="103725"/>
    <lineage>
        <taxon>Bacteria</taxon>
        <taxon>Bacillati</taxon>
        <taxon>Actinomycetota</taxon>
        <taxon>Actinomycetes</taxon>
        <taxon>Pseudonocardiales</taxon>
        <taxon>Pseudonocardiaceae</taxon>
        <taxon>Kutzneria</taxon>
    </lineage>
</organism>
<sequence>MRGMVLWAALGAAVVFAGAWFLPWMGDTPPFPLIGHGMTGAGFIFDTPPGPGTGLEIVLFGLLGLAAFVAAFLTAPVGSVIIALLADITGVHLALRDHPGLSSGPGTVIAIMAITVLAATQVVVIWPAARKSAIVAVALATVAGVGGSVLVTARDVDATTSTALSAVTVKEQHGPLSGITAVDAKNGAERWHHWERDWTDAQAGLSPDGATAYLAVDKTTGRYALAFAAATGKLLWQKELRADPWYWPASRPTAPGVTDEDPWLLIGPGLVHHTGLNQLRYLDADGREGTIRLDARCAGVLGAGGVRRLYLVEMCGDAVGVLATDRNATQLWSAMPFQSVADAFRATVDDHGDTITIGVNDRTATLDAGTGRVTG</sequence>